<protein>
    <submittedName>
        <fullName evidence="2">Uncharacterized protein</fullName>
    </submittedName>
</protein>
<dbReference type="STRING" id="76595.SAMN05660313_00767"/>
<accession>A0A1K1MP36</accession>
<keyword evidence="1" id="KW-0812">Transmembrane</keyword>
<proteinExistence type="predicted"/>
<dbReference type="Proteomes" id="UP000183257">
    <property type="component" value="Unassembled WGS sequence"/>
</dbReference>
<sequence>MKLSEKTQELLHNLFVILCLEFLYYIYDFWTPMEEFPSGWRAGLLEAILRYLHNNKFGEFLGKGTLLALSTYYIYKIIRDFSKNK</sequence>
<feature type="transmembrane region" description="Helical" evidence="1">
    <location>
        <begin position="10"/>
        <end position="27"/>
    </location>
</feature>
<keyword evidence="3" id="KW-1185">Reference proteome</keyword>
<organism evidence="2 3">
    <name type="scientific">Cellulophaga fucicola</name>
    <dbReference type="NCBI Taxonomy" id="76595"/>
    <lineage>
        <taxon>Bacteria</taxon>
        <taxon>Pseudomonadati</taxon>
        <taxon>Bacteroidota</taxon>
        <taxon>Flavobacteriia</taxon>
        <taxon>Flavobacteriales</taxon>
        <taxon>Flavobacteriaceae</taxon>
        <taxon>Cellulophaga</taxon>
    </lineage>
</organism>
<dbReference type="OrthoDB" id="1444611at2"/>
<evidence type="ECO:0000256" key="1">
    <source>
        <dbReference type="SAM" id="Phobius"/>
    </source>
</evidence>
<evidence type="ECO:0000313" key="3">
    <source>
        <dbReference type="Proteomes" id="UP000183257"/>
    </source>
</evidence>
<evidence type="ECO:0000313" key="2">
    <source>
        <dbReference type="EMBL" id="SFW24930.1"/>
    </source>
</evidence>
<keyword evidence="1" id="KW-1133">Transmembrane helix</keyword>
<dbReference type="RefSeq" id="WP_139254268.1">
    <property type="nucleotide sequence ID" value="NZ_FPIY01000001.1"/>
</dbReference>
<keyword evidence="1" id="KW-0472">Membrane</keyword>
<dbReference type="EMBL" id="FPIY01000001">
    <property type="protein sequence ID" value="SFW24930.1"/>
    <property type="molecule type" value="Genomic_DNA"/>
</dbReference>
<dbReference type="AlphaFoldDB" id="A0A1K1MP36"/>
<reference evidence="3" key="1">
    <citation type="submission" date="2016-11" db="EMBL/GenBank/DDBJ databases">
        <authorList>
            <person name="Varghese N."/>
            <person name="Submissions S."/>
        </authorList>
    </citation>
    <scope>NUCLEOTIDE SEQUENCE [LARGE SCALE GENOMIC DNA]</scope>
    <source>
        <strain evidence="3">DSM 24786</strain>
    </source>
</reference>
<gene>
    <name evidence="2" type="ORF">SAMN05660313_00767</name>
</gene>
<name>A0A1K1MP36_9FLAO</name>